<feature type="transmembrane region" description="Helical" evidence="7">
    <location>
        <begin position="536"/>
        <end position="563"/>
    </location>
</feature>
<accession>A0AAV5GTJ4</accession>
<dbReference type="Gene3D" id="1.20.1740.10">
    <property type="entry name" value="Amino acid/polyamine transporter I"/>
    <property type="match status" value="1"/>
</dbReference>
<dbReference type="Pfam" id="PF13520">
    <property type="entry name" value="AA_permease_2"/>
    <property type="match status" value="1"/>
</dbReference>
<feature type="compositionally biased region" description="Basic residues" evidence="6">
    <location>
        <begin position="737"/>
        <end position="747"/>
    </location>
</feature>
<feature type="transmembrane region" description="Helical" evidence="7">
    <location>
        <begin position="293"/>
        <end position="311"/>
    </location>
</feature>
<feature type="transmembrane region" description="Helical" evidence="7">
    <location>
        <begin position="414"/>
        <end position="435"/>
    </location>
</feature>
<dbReference type="GO" id="GO:0022857">
    <property type="term" value="F:transmembrane transporter activity"/>
    <property type="evidence" value="ECO:0007669"/>
    <property type="project" value="InterPro"/>
</dbReference>
<feature type="transmembrane region" description="Helical" evidence="7">
    <location>
        <begin position="345"/>
        <end position="367"/>
    </location>
</feature>
<feature type="region of interest" description="Disordered" evidence="6">
    <location>
        <begin position="729"/>
        <end position="785"/>
    </location>
</feature>
<sequence length="887" mass="94875">MQRPAGEPPQPGLRASTSSLSLDDLAREEGAASPPRVRAGDKDAHVPQRTSASPVRQTASGKGKEHDYHVELAVLNAEGAKESVLPEDEHERGDTNGALDSILKRPEAARAPSSFSSVRSSSAQLLPPSGIAPPAPASPSGPVVALPPLARTVSDTLAPPTPDSLDAKDSKSPSFASPAAHPSVLFSTPGTTTSVLPLSSPSHASASSLSSPSAASASLPDPTGTFKSWKSSVMGRRSGVYDQKRLAALGFEEELSRDYDFWASWGIALCNIGGLPGTVLGVLTALEKGGGSMYAIAWPISGLFMLCLAAVLGEMASTWPVAGAMFTWVFRLCRSRKWLDPWARYASWVVGSLLLCSHILLQIIVTWQFAHNLLGVIGLWTEKQYDYWVVVVICWGILTFSALVVSSRVSRSPWLWRICGGLIVAFFLIINVTLLTTADEIYSAKYVFTSYRNTSGFTSKSYVYMLGWVLTCVATGMEASAHMAEDTKRPARTVPLAMFWSVAATYGMGWVSICVLLAPSIALIANSIPRKYTTLILVLVLLSFLFQNIAQLLATSRFIWALARESALPFSKFFRRLSSKTRQPTVAIWATWAISFPALLLIAVNVSIIATTLLEGAGITCTSSYVAPLLFYLACWGDDVLRGDGRAKWTLRGASKFLAVPPALFLLVFITMMCLPTGYPVTPLNMSYASVMLVGVLLVSTLAWVLYGNGHYAGPIKTTTRWTIGAEVDLPSSSSHGTKKPTSRKKLSAAAAAAAAAPTPSSGNGAGSASPAEGTTTSAQHGASAHVWATSVGEASRAWTYGSSEGGEWRSAVRRGVGARTMDEEEEAVTTVGRTTGTGSEWSEWTEGDEEDSDEEDDDDEEDSEDADDDRRSRRNRGAGRSQDHPV</sequence>
<keyword evidence="4 7" id="KW-1133">Transmembrane helix</keyword>
<dbReference type="GO" id="GO:0006865">
    <property type="term" value="P:amino acid transport"/>
    <property type="evidence" value="ECO:0007669"/>
    <property type="project" value="InterPro"/>
</dbReference>
<feature type="compositionally biased region" description="Acidic residues" evidence="6">
    <location>
        <begin position="844"/>
        <end position="868"/>
    </location>
</feature>
<reference evidence="8 9" key="1">
    <citation type="submission" date="2021-12" db="EMBL/GenBank/DDBJ databases">
        <title>High titer production of polyol ester of fatty acids by Rhodotorula paludigena BS15 towards product separation-free biomass refinery.</title>
        <authorList>
            <person name="Mano J."/>
            <person name="Ono H."/>
            <person name="Tanaka T."/>
            <person name="Naito K."/>
            <person name="Sushida H."/>
            <person name="Ike M."/>
            <person name="Tokuyasu K."/>
            <person name="Kitaoka M."/>
        </authorList>
    </citation>
    <scope>NUCLEOTIDE SEQUENCE [LARGE SCALE GENOMIC DNA]</scope>
    <source>
        <strain evidence="8 9">BS15</strain>
    </source>
</reference>
<dbReference type="PANTHER" id="PTHR45649">
    <property type="entry name" value="AMINO-ACID PERMEASE BAT1"/>
    <property type="match status" value="1"/>
</dbReference>
<evidence type="ECO:0000313" key="8">
    <source>
        <dbReference type="EMBL" id="GJN93235.1"/>
    </source>
</evidence>
<evidence type="ECO:0000313" key="9">
    <source>
        <dbReference type="Proteomes" id="UP001342314"/>
    </source>
</evidence>
<feature type="compositionally biased region" description="Low complexity" evidence="6">
    <location>
        <begin position="13"/>
        <end position="23"/>
    </location>
</feature>
<protein>
    <submittedName>
        <fullName evidence="8">Uncharacterized protein</fullName>
    </submittedName>
</protein>
<evidence type="ECO:0000256" key="3">
    <source>
        <dbReference type="ARBA" id="ARBA00022692"/>
    </source>
</evidence>
<proteinExistence type="predicted"/>
<feature type="compositionally biased region" description="Pro residues" evidence="6">
    <location>
        <begin position="1"/>
        <end position="11"/>
    </location>
</feature>
<feature type="transmembrane region" description="Helical" evidence="7">
    <location>
        <begin position="317"/>
        <end position="333"/>
    </location>
</feature>
<keyword evidence="9" id="KW-1185">Reference proteome</keyword>
<dbReference type="InterPro" id="IPR002293">
    <property type="entry name" value="AA/rel_permease1"/>
</dbReference>
<dbReference type="GO" id="GO:0016020">
    <property type="term" value="C:membrane"/>
    <property type="evidence" value="ECO:0007669"/>
    <property type="project" value="UniProtKB-SubCell"/>
</dbReference>
<feature type="transmembrane region" description="Helical" evidence="7">
    <location>
        <begin position="496"/>
        <end position="524"/>
    </location>
</feature>
<feature type="compositionally biased region" description="Pro residues" evidence="6">
    <location>
        <begin position="130"/>
        <end position="139"/>
    </location>
</feature>
<comment type="subcellular location">
    <subcellularLocation>
        <location evidence="1">Membrane</location>
        <topology evidence="1">Multi-pass membrane protein</topology>
    </subcellularLocation>
</comment>
<evidence type="ECO:0000256" key="4">
    <source>
        <dbReference type="ARBA" id="ARBA00022989"/>
    </source>
</evidence>
<dbReference type="EMBL" id="BQKY01000013">
    <property type="protein sequence ID" value="GJN93235.1"/>
    <property type="molecule type" value="Genomic_DNA"/>
</dbReference>
<evidence type="ECO:0000256" key="7">
    <source>
        <dbReference type="SAM" id="Phobius"/>
    </source>
</evidence>
<dbReference type="PANTHER" id="PTHR45649:SF9">
    <property type="entry name" value="AMINO-ACID PERMEASE 2"/>
    <property type="match status" value="1"/>
</dbReference>
<comment type="caution">
    <text evidence="8">The sequence shown here is derived from an EMBL/GenBank/DDBJ whole genome shotgun (WGS) entry which is preliminary data.</text>
</comment>
<feature type="transmembrane region" description="Helical" evidence="7">
    <location>
        <begin position="387"/>
        <end position="407"/>
    </location>
</feature>
<feature type="compositionally biased region" description="Low complexity" evidence="6">
    <location>
        <begin position="140"/>
        <end position="150"/>
    </location>
</feature>
<evidence type="ECO:0000256" key="2">
    <source>
        <dbReference type="ARBA" id="ARBA00022448"/>
    </source>
</evidence>
<feature type="transmembrane region" description="Helical" evidence="7">
    <location>
        <begin position="657"/>
        <end position="679"/>
    </location>
</feature>
<organism evidence="8 9">
    <name type="scientific">Rhodotorula paludigena</name>
    <dbReference type="NCBI Taxonomy" id="86838"/>
    <lineage>
        <taxon>Eukaryota</taxon>
        <taxon>Fungi</taxon>
        <taxon>Dikarya</taxon>
        <taxon>Basidiomycota</taxon>
        <taxon>Pucciniomycotina</taxon>
        <taxon>Microbotryomycetes</taxon>
        <taxon>Sporidiobolales</taxon>
        <taxon>Sporidiobolaceae</taxon>
        <taxon>Rhodotorula</taxon>
    </lineage>
</organism>
<dbReference type="AlphaFoldDB" id="A0AAV5GTJ4"/>
<evidence type="ECO:0000256" key="6">
    <source>
        <dbReference type="SAM" id="MobiDB-lite"/>
    </source>
</evidence>
<dbReference type="InterPro" id="IPR004840">
    <property type="entry name" value="Amino_acid_permease_CS"/>
</dbReference>
<keyword evidence="3 7" id="KW-0812">Transmembrane</keyword>
<feature type="transmembrane region" description="Helical" evidence="7">
    <location>
        <begin position="262"/>
        <end position="286"/>
    </location>
</feature>
<evidence type="ECO:0000256" key="5">
    <source>
        <dbReference type="ARBA" id="ARBA00023136"/>
    </source>
</evidence>
<feature type="compositionally biased region" description="Low complexity" evidence="6">
    <location>
        <begin position="748"/>
        <end position="772"/>
    </location>
</feature>
<feature type="transmembrane region" description="Helical" evidence="7">
    <location>
        <begin position="685"/>
        <end position="707"/>
    </location>
</feature>
<keyword evidence="5 7" id="KW-0472">Membrane</keyword>
<feature type="compositionally biased region" description="Polar residues" evidence="6">
    <location>
        <begin position="48"/>
        <end position="60"/>
    </location>
</feature>
<keyword evidence="2" id="KW-0813">Transport</keyword>
<feature type="region of interest" description="Disordered" evidence="6">
    <location>
        <begin position="815"/>
        <end position="887"/>
    </location>
</feature>
<dbReference type="Proteomes" id="UP001342314">
    <property type="component" value="Unassembled WGS sequence"/>
</dbReference>
<feature type="transmembrane region" description="Helical" evidence="7">
    <location>
        <begin position="462"/>
        <end position="484"/>
    </location>
</feature>
<feature type="region of interest" description="Disordered" evidence="6">
    <location>
        <begin position="1"/>
        <end position="183"/>
    </location>
</feature>
<feature type="compositionally biased region" description="Low complexity" evidence="6">
    <location>
        <begin position="109"/>
        <end position="129"/>
    </location>
</feature>
<evidence type="ECO:0000256" key="1">
    <source>
        <dbReference type="ARBA" id="ARBA00004141"/>
    </source>
</evidence>
<name>A0AAV5GTJ4_9BASI</name>
<feature type="transmembrane region" description="Helical" evidence="7">
    <location>
        <begin position="584"/>
        <end position="610"/>
    </location>
</feature>
<feature type="transmembrane region" description="Helical" evidence="7">
    <location>
        <begin position="616"/>
        <end position="636"/>
    </location>
</feature>
<gene>
    <name evidence="8" type="ORF">Rhopal_006282-T1</name>
</gene>
<dbReference type="PROSITE" id="PS00218">
    <property type="entry name" value="AMINO_ACID_PERMEASE_1"/>
    <property type="match status" value="1"/>
</dbReference>
<feature type="compositionally biased region" description="Low complexity" evidence="6">
    <location>
        <begin position="829"/>
        <end position="843"/>
    </location>
</feature>